<evidence type="ECO:0000313" key="3">
    <source>
        <dbReference type="EMBL" id="RVT51140.1"/>
    </source>
</evidence>
<evidence type="ECO:0000259" key="2">
    <source>
        <dbReference type="Pfam" id="PF00892"/>
    </source>
</evidence>
<organism evidence="3 4">
    <name type="scientific">Rubrivivax albus</name>
    <dbReference type="NCBI Taxonomy" id="2499835"/>
    <lineage>
        <taxon>Bacteria</taxon>
        <taxon>Pseudomonadati</taxon>
        <taxon>Pseudomonadota</taxon>
        <taxon>Betaproteobacteria</taxon>
        <taxon>Burkholderiales</taxon>
        <taxon>Sphaerotilaceae</taxon>
        <taxon>Rubrivivax</taxon>
    </lineage>
</organism>
<dbReference type="Gene3D" id="1.10.3730.20">
    <property type="match status" value="1"/>
</dbReference>
<name>A0A437JV90_9BURK</name>
<feature type="transmembrane region" description="Helical" evidence="1">
    <location>
        <begin position="108"/>
        <end position="124"/>
    </location>
</feature>
<feature type="transmembrane region" description="Helical" evidence="1">
    <location>
        <begin position="12"/>
        <end position="41"/>
    </location>
</feature>
<feature type="transmembrane region" description="Helical" evidence="1">
    <location>
        <begin position="228"/>
        <end position="247"/>
    </location>
</feature>
<dbReference type="EMBL" id="SACT01000004">
    <property type="protein sequence ID" value="RVT51140.1"/>
    <property type="molecule type" value="Genomic_DNA"/>
</dbReference>
<dbReference type="InterPro" id="IPR037185">
    <property type="entry name" value="EmrE-like"/>
</dbReference>
<feature type="transmembrane region" description="Helical" evidence="1">
    <location>
        <begin position="53"/>
        <end position="72"/>
    </location>
</feature>
<feature type="domain" description="EamA" evidence="2">
    <location>
        <begin position="133"/>
        <end position="264"/>
    </location>
</feature>
<accession>A0A437JV90</accession>
<dbReference type="OrthoDB" id="8584557at2"/>
<proteinExistence type="predicted"/>
<feature type="transmembrane region" description="Helical" evidence="1">
    <location>
        <begin position="84"/>
        <end position="101"/>
    </location>
</feature>
<evidence type="ECO:0000256" key="1">
    <source>
        <dbReference type="SAM" id="Phobius"/>
    </source>
</evidence>
<dbReference type="InterPro" id="IPR000620">
    <property type="entry name" value="EamA_dom"/>
</dbReference>
<feature type="domain" description="EamA" evidence="2">
    <location>
        <begin position="3"/>
        <end position="124"/>
    </location>
</feature>
<dbReference type="Proteomes" id="UP000288178">
    <property type="component" value="Unassembled WGS sequence"/>
</dbReference>
<dbReference type="GO" id="GO:0016020">
    <property type="term" value="C:membrane"/>
    <property type="evidence" value="ECO:0007669"/>
    <property type="project" value="InterPro"/>
</dbReference>
<dbReference type="SUPFAM" id="SSF103481">
    <property type="entry name" value="Multidrug resistance efflux transporter EmrE"/>
    <property type="match status" value="2"/>
</dbReference>
<evidence type="ECO:0000313" key="4">
    <source>
        <dbReference type="Proteomes" id="UP000288178"/>
    </source>
</evidence>
<dbReference type="PANTHER" id="PTHR22911">
    <property type="entry name" value="ACYL-MALONYL CONDENSING ENZYME-RELATED"/>
    <property type="match status" value="1"/>
</dbReference>
<sequence>MGMSFAVLDTAVRWIGAFVPVLVVLAWRYATQAVVMAAWLAFDRRRGFRPQRVGFQLLRGALLLTTSAFSFFGLQHVPVAEFTAINMLTPVLVTLLAAWLLKERVSRLRWALVALAFVGALVVIRPGAGIFGWEVLYPLACACSYASFQVLTSRLAGHEDPLVTHFWTGAVGTAIVLPVLWASPVDAVGALAQADALTWGVMILAGLAGTAGHLMLILALGMAPASTLMPFVYTQIASATLAGFIVFGRLPDAFGWLGMAIIAVAGAASAWLNLRGQKPPPTVAADTMAD</sequence>
<dbReference type="AlphaFoldDB" id="A0A437JV90"/>
<gene>
    <name evidence="3" type="ORF">ENE75_14800</name>
</gene>
<reference evidence="3 4" key="1">
    <citation type="submission" date="2019-01" db="EMBL/GenBank/DDBJ databases">
        <authorList>
            <person name="Chen W.-M."/>
        </authorList>
    </citation>
    <scope>NUCLEOTIDE SEQUENCE [LARGE SCALE GENOMIC DNA]</scope>
    <source>
        <strain evidence="3 4">ICH-3</strain>
    </source>
</reference>
<feature type="transmembrane region" description="Helical" evidence="1">
    <location>
        <begin position="163"/>
        <end position="184"/>
    </location>
</feature>
<keyword evidence="1" id="KW-0812">Transmembrane</keyword>
<comment type="caution">
    <text evidence="3">The sequence shown here is derived from an EMBL/GenBank/DDBJ whole genome shotgun (WGS) entry which is preliminary data.</text>
</comment>
<dbReference type="Pfam" id="PF00892">
    <property type="entry name" value="EamA"/>
    <property type="match status" value="2"/>
</dbReference>
<dbReference type="PANTHER" id="PTHR22911:SF103">
    <property type="entry name" value="BLR2811 PROTEIN"/>
    <property type="match status" value="1"/>
</dbReference>
<keyword evidence="1" id="KW-0472">Membrane</keyword>
<feature type="transmembrane region" description="Helical" evidence="1">
    <location>
        <begin position="253"/>
        <end position="272"/>
    </location>
</feature>
<keyword evidence="1" id="KW-1133">Transmembrane helix</keyword>
<protein>
    <submittedName>
        <fullName evidence="3">DMT family transporter</fullName>
    </submittedName>
</protein>
<keyword evidence="4" id="KW-1185">Reference proteome</keyword>
<feature type="transmembrane region" description="Helical" evidence="1">
    <location>
        <begin position="196"/>
        <end position="221"/>
    </location>
</feature>